<feature type="compositionally biased region" description="Polar residues" evidence="1">
    <location>
        <begin position="617"/>
        <end position="633"/>
    </location>
</feature>
<dbReference type="RefSeq" id="WP_091645676.1">
    <property type="nucleotide sequence ID" value="NZ_FMHW01000002.1"/>
</dbReference>
<keyword evidence="4" id="KW-1185">Reference proteome</keyword>
<evidence type="ECO:0000256" key="1">
    <source>
        <dbReference type="SAM" id="MobiDB-lite"/>
    </source>
</evidence>
<feature type="compositionally biased region" description="Gly residues" evidence="1">
    <location>
        <begin position="691"/>
        <end position="700"/>
    </location>
</feature>
<keyword evidence="2" id="KW-0812">Transmembrane</keyword>
<keyword evidence="2" id="KW-0472">Membrane</keyword>
<keyword evidence="2" id="KW-1133">Transmembrane helix</keyword>
<feature type="compositionally biased region" description="Pro residues" evidence="1">
    <location>
        <begin position="649"/>
        <end position="661"/>
    </location>
</feature>
<gene>
    <name evidence="3" type="ORF">GA0074692_3399</name>
</gene>
<feature type="region of interest" description="Disordered" evidence="1">
    <location>
        <begin position="600"/>
        <end position="700"/>
    </location>
</feature>
<evidence type="ECO:0000313" key="4">
    <source>
        <dbReference type="Proteomes" id="UP000198959"/>
    </source>
</evidence>
<accession>A0A1C6STC1</accession>
<proteinExistence type="predicted"/>
<evidence type="ECO:0000313" key="3">
    <source>
        <dbReference type="EMBL" id="SCL32760.1"/>
    </source>
</evidence>
<feature type="transmembrane region" description="Helical" evidence="2">
    <location>
        <begin position="66"/>
        <end position="89"/>
    </location>
</feature>
<feature type="compositionally biased region" description="Low complexity" evidence="1">
    <location>
        <begin position="662"/>
        <end position="674"/>
    </location>
</feature>
<organism evidence="3 4">
    <name type="scientific">Micromonospora pallida</name>
    <dbReference type="NCBI Taxonomy" id="145854"/>
    <lineage>
        <taxon>Bacteria</taxon>
        <taxon>Bacillati</taxon>
        <taxon>Actinomycetota</taxon>
        <taxon>Actinomycetes</taxon>
        <taxon>Micromonosporales</taxon>
        <taxon>Micromonosporaceae</taxon>
        <taxon>Micromonospora</taxon>
    </lineage>
</organism>
<protein>
    <submittedName>
        <fullName evidence="3">Uncharacterized protein</fullName>
    </submittedName>
</protein>
<dbReference type="STRING" id="145854.GA0074692_3399"/>
<evidence type="ECO:0000256" key="2">
    <source>
        <dbReference type="SAM" id="Phobius"/>
    </source>
</evidence>
<feature type="compositionally biased region" description="Pro residues" evidence="1">
    <location>
        <begin position="675"/>
        <end position="690"/>
    </location>
</feature>
<dbReference type="Proteomes" id="UP000198959">
    <property type="component" value="Unassembled WGS sequence"/>
</dbReference>
<dbReference type="OrthoDB" id="3797687at2"/>
<name>A0A1C6STC1_9ACTN</name>
<dbReference type="EMBL" id="FMHW01000002">
    <property type="protein sequence ID" value="SCL32760.1"/>
    <property type="molecule type" value="Genomic_DNA"/>
</dbReference>
<feature type="transmembrane region" description="Helical" evidence="2">
    <location>
        <begin position="95"/>
        <end position="117"/>
    </location>
</feature>
<dbReference type="AlphaFoldDB" id="A0A1C6STC1"/>
<feature type="region of interest" description="Disordered" evidence="1">
    <location>
        <begin position="482"/>
        <end position="533"/>
    </location>
</feature>
<reference evidence="4" key="1">
    <citation type="submission" date="2016-06" db="EMBL/GenBank/DDBJ databases">
        <authorList>
            <person name="Varghese N."/>
            <person name="Submissions Spin"/>
        </authorList>
    </citation>
    <scope>NUCLEOTIDE SEQUENCE [LARGE SCALE GENOMIC DNA]</scope>
    <source>
        <strain evidence="4">DSM 43817</strain>
    </source>
</reference>
<sequence>MTEIAHRDNPLPRLAVPGERFGWIYQDPSLYRRRFPEPPPVPGVVPPELVTRATTAGQRAMRRMGVALGVGLGLAVLLGCCQRFGTAIAEPVGAFVMFLMILSAFGGIGGAVLVWLLKRQAERDLATAQGQVRTAYEQARAGWDARRAGFEHQQQQALEQMYEWGAATPSPGTRRIDVVGGTSYGWEALLTVFGGSLLSTRGPMTLVDFTGEALCGELMTLAEQTGRSVRVTGFPSGLRDLDLLAGLSARELVDLLVESMYGEGTGGDRADRHRDTMLLGELCEVLGEDVSIARLVAGLRVLTDRPGQPALSEIECALVAGLMPEEARRQAHQHVRRLESFLRPLTALGQASGGPPSAELTCLVADRDGRSAQHELLKDLLVQWLIRRVSREAISGGSIVLVGADDLHHRQLERLGTLCERRGIRLVLFFAHLREQSLHALGGGEVAFMRLGNHREAQQAAEFIGRQHRFVLSGLTRTLGGDQTHTLANSEGGSETEGGSEGSRGEGKSLIKQRSRNWSRSRTWNQTQSVASGTNWSDAAAAQRVYEYAVEPRVLQDLPDYALLLVKGEGRGSVVQAVECNPEIVTLPRMTMDPLPALPLPPAGEAAHPVSGIPGQVTLSQPSPIIAQPTSPEQAAAGVLPDWGAGNPAPHPGQQPVPHPAQQPVQRQQQQQQAPPQPPRQRQQPEPPQGPGWGQGWGQG</sequence>